<keyword evidence="3" id="KW-0067">ATP-binding</keyword>
<reference evidence="7" key="1">
    <citation type="journal article" date="2019" name="Int. J. Syst. Evol. Microbiol.">
        <title>The Global Catalogue of Microorganisms (GCM) 10K type strain sequencing project: providing services to taxonomists for standard genome sequencing and annotation.</title>
        <authorList>
            <consortium name="The Broad Institute Genomics Platform"/>
            <consortium name="The Broad Institute Genome Sequencing Center for Infectious Disease"/>
            <person name="Wu L."/>
            <person name="Ma J."/>
        </authorList>
    </citation>
    <scope>NUCLEOTIDE SEQUENCE [LARGE SCALE GENOMIC DNA]</scope>
    <source>
        <strain evidence="7">NBRC 105857</strain>
    </source>
</reference>
<accession>A0ABQ5YUM6</accession>
<sequence length="661" mass="72996">MNDLSRQVEQALSPDGLLATAIPGFSPRQAQLEMSRRVAEAIESTQALVVEAGTGTGKTYAYLVPALLSGKRVLVSTATKTLQDQLFAKDIPMVRKALGVPVQVALLKGRQNYICHFHLERALREARLPTPRDVEHLHRVKQFAMGTDRGDKADCSGVPENSPVWSWVTSNKDNCLGGECPNASECFVNKARRDALDAEVVVINHHLFMADLALKEEGVAELLPACDLVVFDEAHQLPEIATHLLGQSISTAQCQEFLRDVLIEGRASSADAGDWDGVIRPLETRLKDIRRLVGVEIDAARLTKTQFAAIPGVLAACEQFELGMEQLIDFLAPLAPRSESWVKLQNRAVELTTRWQAWFFDLLGSQSEKDTQSVRWVNVTAHTVQFCDSPLDVSDAFAKLYAEQPKAWVFTSATLSVKNSLSHFTLSMGLDESVDLLLPSPFDYENQALLCVPENLPFPNESGFSEKLCETIWPVLRASDGGVFFLCTSLRAVRLVGDFLRQRIEEQSLGWQILVQGDASRAELLEQFRAADKPVLVGAASFWEGVDIRGDQLRLVIIDRLPFAPPDDPVFQAKSDWVKSRGGSPFQDLSLPDAAIALKQGAGRLIRDESDRGVLLIGDRRLVEKGYGKMLWRSLPPFKRTRDLAVAVSFLSPSRLATSAS</sequence>
<evidence type="ECO:0000313" key="7">
    <source>
        <dbReference type="Proteomes" id="UP001156664"/>
    </source>
</evidence>
<dbReference type="SUPFAM" id="SSF52540">
    <property type="entry name" value="P-loop containing nucleoside triphosphate hydrolases"/>
    <property type="match status" value="2"/>
</dbReference>
<evidence type="ECO:0000313" key="6">
    <source>
        <dbReference type="EMBL" id="GLR26608.1"/>
    </source>
</evidence>
<name>A0ABQ5YUM6_9BURK</name>
<comment type="caution">
    <text evidence="6">The sequence shown here is derived from an EMBL/GenBank/DDBJ whole genome shotgun (WGS) entry which is preliminary data.</text>
</comment>
<dbReference type="InterPro" id="IPR027417">
    <property type="entry name" value="P-loop_NTPase"/>
</dbReference>
<keyword evidence="1" id="KW-0547">Nucleotide-binding</keyword>
<proteinExistence type="inferred from homology"/>
<dbReference type="PANTHER" id="PTHR11472">
    <property type="entry name" value="DNA REPAIR DEAD HELICASE RAD3/XP-D SUBFAMILY MEMBER"/>
    <property type="match status" value="1"/>
</dbReference>
<evidence type="ECO:0000256" key="3">
    <source>
        <dbReference type="ARBA" id="ARBA00022840"/>
    </source>
</evidence>
<dbReference type="InterPro" id="IPR045028">
    <property type="entry name" value="DinG/Rad3-like"/>
</dbReference>
<feature type="domain" description="Helicase ATP-binding" evidence="5">
    <location>
        <begin position="17"/>
        <end position="296"/>
    </location>
</feature>
<dbReference type="Pfam" id="PF13307">
    <property type="entry name" value="Helicase_C_2"/>
    <property type="match status" value="1"/>
</dbReference>
<dbReference type="EMBL" id="BSOJ01000015">
    <property type="protein sequence ID" value="GLR26608.1"/>
    <property type="molecule type" value="Genomic_DNA"/>
</dbReference>
<evidence type="ECO:0000259" key="5">
    <source>
        <dbReference type="PROSITE" id="PS51193"/>
    </source>
</evidence>
<protein>
    <submittedName>
        <fullName evidence="6">Helicase</fullName>
    </submittedName>
</protein>
<dbReference type="PANTHER" id="PTHR11472:SF34">
    <property type="entry name" value="REGULATOR OF TELOMERE ELONGATION HELICASE 1"/>
    <property type="match status" value="1"/>
</dbReference>
<dbReference type="Pfam" id="PF00270">
    <property type="entry name" value="DEAD"/>
    <property type="match status" value="1"/>
</dbReference>
<comment type="similarity">
    <text evidence="4">Belongs to the helicase family. DinG subfamily.</text>
</comment>
<evidence type="ECO:0000256" key="4">
    <source>
        <dbReference type="ARBA" id="ARBA00038058"/>
    </source>
</evidence>
<dbReference type="SMART" id="SM00491">
    <property type="entry name" value="HELICc2"/>
    <property type="match status" value="1"/>
</dbReference>
<dbReference type="Gene3D" id="3.40.50.300">
    <property type="entry name" value="P-loop containing nucleotide triphosphate hydrolases"/>
    <property type="match status" value="2"/>
</dbReference>
<organism evidence="6 7">
    <name type="scientific">Limnobacter litoralis</name>
    <dbReference type="NCBI Taxonomy" id="481366"/>
    <lineage>
        <taxon>Bacteria</taxon>
        <taxon>Pseudomonadati</taxon>
        <taxon>Pseudomonadota</taxon>
        <taxon>Betaproteobacteria</taxon>
        <taxon>Burkholderiales</taxon>
        <taxon>Burkholderiaceae</taxon>
        <taxon>Limnobacter</taxon>
    </lineage>
</organism>
<keyword evidence="7" id="KW-1185">Reference proteome</keyword>
<dbReference type="InterPro" id="IPR014013">
    <property type="entry name" value="Helic_SF1/SF2_ATP-bd_DinG/Rad3"/>
</dbReference>
<gene>
    <name evidence="6" type="ORF">GCM10007875_16980</name>
</gene>
<dbReference type="GO" id="GO:0004386">
    <property type="term" value="F:helicase activity"/>
    <property type="evidence" value="ECO:0007669"/>
    <property type="project" value="UniProtKB-KW"/>
</dbReference>
<evidence type="ECO:0000256" key="1">
    <source>
        <dbReference type="ARBA" id="ARBA00022741"/>
    </source>
</evidence>
<dbReference type="Proteomes" id="UP001156664">
    <property type="component" value="Unassembled WGS sequence"/>
</dbReference>
<dbReference type="RefSeq" id="WP_284281235.1">
    <property type="nucleotide sequence ID" value="NZ_BSOJ01000015.1"/>
</dbReference>
<dbReference type="InterPro" id="IPR011545">
    <property type="entry name" value="DEAD/DEAH_box_helicase_dom"/>
</dbReference>
<keyword evidence="2" id="KW-0378">Hydrolase</keyword>
<dbReference type="InterPro" id="IPR006555">
    <property type="entry name" value="ATP-dep_Helicase_C"/>
</dbReference>
<evidence type="ECO:0000256" key="2">
    <source>
        <dbReference type="ARBA" id="ARBA00022801"/>
    </source>
</evidence>
<dbReference type="PROSITE" id="PS51193">
    <property type="entry name" value="HELICASE_ATP_BIND_2"/>
    <property type="match status" value="1"/>
</dbReference>
<keyword evidence="6" id="KW-0347">Helicase</keyword>